<dbReference type="GO" id="GO:0005242">
    <property type="term" value="F:inward rectifier potassium channel activity"/>
    <property type="evidence" value="ECO:0007669"/>
    <property type="project" value="InterPro"/>
</dbReference>
<evidence type="ECO:0000256" key="8">
    <source>
        <dbReference type="ARBA" id="ARBA00023065"/>
    </source>
</evidence>
<keyword evidence="3" id="KW-0633">Potassium transport</keyword>
<dbReference type="Pfam" id="PF17655">
    <property type="entry name" value="IRK_C"/>
    <property type="match status" value="1"/>
</dbReference>
<keyword evidence="6" id="KW-0630">Potassium</keyword>
<evidence type="ECO:0000259" key="13">
    <source>
        <dbReference type="Pfam" id="PF07885"/>
    </source>
</evidence>
<dbReference type="Gene3D" id="1.10.287.70">
    <property type="match status" value="1"/>
</dbReference>
<dbReference type="Gene3D" id="2.60.40.1400">
    <property type="entry name" value="G protein-activated inward rectifier potassium channel 1"/>
    <property type="match status" value="1"/>
</dbReference>
<keyword evidence="5" id="KW-0851">Voltage-gated channel</keyword>
<dbReference type="RefSeq" id="WP_141443568.1">
    <property type="nucleotide sequence ID" value="NZ_CP038231.1"/>
</dbReference>
<accession>A0A4Y6UA82</accession>
<proteinExistence type="predicted"/>
<sequence>MDMHMPGGRPSFHLRHRRTASALLTQENAIPNVRKTGIRHSFLGDLYHQMLAMRWTTFIAFMAGIYLALNLFFGTAYFILAPGGISNITGNRAAGDFFFSVQTLSTVGYGTASPIGWVANSIMTVEEFSGMMFTAVATGLVFARFSRPTAWVRFSRDVVMWEEHGMKRLALRIGNLRSTALIDVTAVIVLARTVTDPSGKKGLEVENLMLEHAHVPLLNICLPIIHDVTPESPLYGLTMKDLQAQDAEFIVTLSATDEVSAQTVFACHTYKPGSLRDGYVFKDILRPGPGGHIVADFRLFDMLVPVEEAKAAKTQKARATILPDSDQDARDFNAGAELARESLEPTQLEAPQAGTPSTVHPEALPSERSGQDSTSSDLSHPEAEA</sequence>
<evidence type="ECO:0000256" key="1">
    <source>
        <dbReference type="ARBA" id="ARBA00004141"/>
    </source>
</evidence>
<feature type="domain" description="Inward rectifier potassium channel C-terminal" evidence="14">
    <location>
        <begin position="152"/>
        <end position="315"/>
    </location>
</feature>
<dbReference type="InterPro" id="IPR013099">
    <property type="entry name" value="K_chnl_dom"/>
</dbReference>
<feature type="domain" description="Potassium channel" evidence="13">
    <location>
        <begin position="66"/>
        <end position="145"/>
    </location>
</feature>
<evidence type="ECO:0000256" key="3">
    <source>
        <dbReference type="ARBA" id="ARBA00022538"/>
    </source>
</evidence>
<dbReference type="SUPFAM" id="SSF81296">
    <property type="entry name" value="E set domains"/>
    <property type="match status" value="1"/>
</dbReference>
<feature type="region of interest" description="Disordered" evidence="11">
    <location>
        <begin position="316"/>
        <end position="385"/>
    </location>
</feature>
<keyword evidence="7 12" id="KW-1133">Transmembrane helix</keyword>
<evidence type="ECO:0000259" key="14">
    <source>
        <dbReference type="Pfam" id="PF17655"/>
    </source>
</evidence>
<dbReference type="KEGG" id="swf:E3E12_06300"/>
<evidence type="ECO:0000256" key="5">
    <source>
        <dbReference type="ARBA" id="ARBA00022882"/>
    </source>
</evidence>
<dbReference type="SUPFAM" id="SSF81324">
    <property type="entry name" value="Voltage-gated potassium channels"/>
    <property type="match status" value="1"/>
</dbReference>
<dbReference type="PANTHER" id="PTHR11767">
    <property type="entry name" value="INWARD RECTIFIER POTASSIUM CHANNEL"/>
    <property type="match status" value="1"/>
</dbReference>
<evidence type="ECO:0000256" key="6">
    <source>
        <dbReference type="ARBA" id="ARBA00022958"/>
    </source>
</evidence>
<dbReference type="AlphaFoldDB" id="A0A4Y6UA82"/>
<evidence type="ECO:0000313" key="16">
    <source>
        <dbReference type="Proteomes" id="UP000318709"/>
    </source>
</evidence>
<evidence type="ECO:0000256" key="12">
    <source>
        <dbReference type="SAM" id="Phobius"/>
    </source>
</evidence>
<reference evidence="15 16" key="1">
    <citation type="submission" date="2019-03" db="EMBL/GenBank/DDBJ databases">
        <title>The complete genome sequence of Swingsia_sp. F3b2 LMG30590(T).</title>
        <authorList>
            <person name="Chua K.-O."/>
            <person name="Chan K.-G."/>
            <person name="See-Too W.-S."/>
        </authorList>
    </citation>
    <scope>NUCLEOTIDE SEQUENCE [LARGE SCALE GENOMIC DNA]</scope>
    <source>
        <strain evidence="15 16">F3b2</strain>
    </source>
</reference>
<dbReference type="GO" id="GO:0005886">
    <property type="term" value="C:plasma membrane"/>
    <property type="evidence" value="ECO:0007669"/>
    <property type="project" value="TreeGrafter"/>
</dbReference>
<dbReference type="InterPro" id="IPR014756">
    <property type="entry name" value="Ig_E-set"/>
</dbReference>
<organism evidence="15 16">
    <name type="scientific">Formicincola oecophyllae</name>
    <dbReference type="NCBI Taxonomy" id="2558361"/>
    <lineage>
        <taxon>Bacteria</taxon>
        <taxon>Pseudomonadati</taxon>
        <taxon>Pseudomonadota</taxon>
        <taxon>Alphaproteobacteria</taxon>
        <taxon>Acetobacterales</taxon>
        <taxon>Acetobacteraceae</taxon>
        <taxon>Formicincola</taxon>
    </lineage>
</organism>
<evidence type="ECO:0000313" key="15">
    <source>
        <dbReference type="EMBL" id="QDH13860.1"/>
    </source>
</evidence>
<dbReference type="InterPro" id="IPR041647">
    <property type="entry name" value="IRK_C"/>
</dbReference>
<feature type="transmembrane region" description="Helical" evidence="12">
    <location>
        <begin position="58"/>
        <end position="80"/>
    </location>
</feature>
<dbReference type="InterPro" id="IPR013518">
    <property type="entry name" value="K_chnl_inward-rec_Kir_cyto"/>
</dbReference>
<dbReference type="InterPro" id="IPR016449">
    <property type="entry name" value="K_chnl_inward-rec_Kir"/>
</dbReference>
<keyword evidence="9 12" id="KW-0472">Membrane</keyword>
<keyword evidence="8" id="KW-0406">Ion transport</keyword>
<dbReference type="EMBL" id="CP038231">
    <property type="protein sequence ID" value="QDH13860.1"/>
    <property type="molecule type" value="Genomic_DNA"/>
</dbReference>
<dbReference type="Proteomes" id="UP000318709">
    <property type="component" value="Chromosome"/>
</dbReference>
<name>A0A4Y6UA82_9PROT</name>
<dbReference type="GO" id="GO:0034702">
    <property type="term" value="C:monoatomic ion channel complex"/>
    <property type="evidence" value="ECO:0007669"/>
    <property type="project" value="UniProtKB-KW"/>
</dbReference>
<keyword evidence="2" id="KW-0813">Transport</keyword>
<gene>
    <name evidence="15" type="ORF">E3E12_06300</name>
</gene>
<dbReference type="GO" id="GO:0034765">
    <property type="term" value="P:regulation of monoatomic ion transmembrane transport"/>
    <property type="evidence" value="ECO:0007669"/>
    <property type="project" value="TreeGrafter"/>
</dbReference>
<keyword evidence="4 12" id="KW-0812">Transmembrane</keyword>
<evidence type="ECO:0000256" key="7">
    <source>
        <dbReference type="ARBA" id="ARBA00022989"/>
    </source>
</evidence>
<evidence type="ECO:0000256" key="4">
    <source>
        <dbReference type="ARBA" id="ARBA00022692"/>
    </source>
</evidence>
<dbReference type="OrthoDB" id="9799090at2"/>
<dbReference type="GO" id="GO:1990573">
    <property type="term" value="P:potassium ion import across plasma membrane"/>
    <property type="evidence" value="ECO:0007669"/>
    <property type="project" value="TreeGrafter"/>
</dbReference>
<dbReference type="Pfam" id="PF07885">
    <property type="entry name" value="Ion_trans_2"/>
    <property type="match status" value="1"/>
</dbReference>
<evidence type="ECO:0000256" key="2">
    <source>
        <dbReference type="ARBA" id="ARBA00022448"/>
    </source>
</evidence>
<protein>
    <submittedName>
        <fullName evidence="15">ATP-sensitive potassium channel protein</fullName>
    </submittedName>
</protein>
<keyword evidence="10 15" id="KW-0407">Ion channel</keyword>
<dbReference type="PANTHER" id="PTHR11767:SF102">
    <property type="entry name" value="INWARDLY RECTIFYING POTASSIUM CHANNEL 1, ISOFORM F"/>
    <property type="match status" value="1"/>
</dbReference>
<evidence type="ECO:0000256" key="9">
    <source>
        <dbReference type="ARBA" id="ARBA00023136"/>
    </source>
</evidence>
<comment type="subcellular location">
    <subcellularLocation>
        <location evidence="1">Membrane</location>
        <topology evidence="1">Multi-pass membrane protein</topology>
    </subcellularLocation>
</comment>
<evidence type="ECO:0000256" key="10">
    <source>
        <dbReference type="ARBA" id="ARBA00023303"/>
    </source>
</evidence>
<evidence type="ECO:0000256" key="11">
    <source>
        <dbReference type="SAM" id="MobiDB-lite"/>
    </source>
</evidence>
<keyword evidence="16" id="KW-1185">Reference proteome</keyword>